<evidence type="ECO:0000313" key="8">
    <source>
        <dbReference type="Proteomes" id="UP001159659"/>
    </source>
</evidence>
<protein>
    <recommendedName>
        <fullName evidence="2">folate gamma-glutamyl hydrolase</fullName>
        <ecNumber evidence="2">3.4.19.9</ecNumber>
    </recommendedName>
</protein>
<dbReference type="EMBL" id="CAKLBC010001858">
    <property type="protein sequence ID" value="CAH0494038.1"/>
    <property type="molecule type" value="Genomic_DNA"/>
</dbReference>
<feature type="active site" evidence="2">
    <location>
        <position position="230"/>
    </location>
</feature>
<dbReference type="AlphaFoldDB" id="A0AAV0U653"/>
<proteinExistence type="predicted"/>
<reference evidence="5 7" key="1">
    <citation type="submission" date="2021-11" db="EMBL/GenBank/DDBJ databases">
        <authorList>
            <person name="Islam A."/>
            <person name="Islam S."/>
            <person name="Flora M.S."/>
            <person name="Rahman M."/>
            <person name="Ziaur R.M."/>
            <person name="Epstein J.H."/>
            <person name="Hassan M."/>
            <person name="Klassen M."/>
            <person name="Woodard K."/>
            <person name="Webb A."/>
            <person name="Webby R.J."/>
            <person name="El Zowalaty M.E."/>
        </authorList>
    </citation>
    <scope>NUCLEOTIDE SEQUENCE [LARGE SCALE GENOMIC DNA]</scope>
    <source>
        <strain evidence="5">Pf1</strain>
    </source>
</reference>
<evidence type="ECO:0000256" key="3">
    <source>
        <dbReference type="SAM" id="SignalP"/>
    </source>
</evidence>
<feature type="chain" id="PRO_5043404343" description="folate gamma-glutamyl hydrolase" evidence="3">
    <location>
        <begin position="26"/>
        <end position="321"/>
    </location>
</feature>
<dbReference type="SUPFAM" id="SSF52317">
    <property type="entry name" value="Class I glutamine amidotransferase-like"/>
    <property type="match status" value="1"/>
</dbReference>
<feature type="signal peptide" evidence="3">
    <location>
        <begin position="1"/>
        <end position="25"/>
    </location>
</feature>
<reference evidence="6" key="2">
    <citation type="submission" date="2022-12" db="EMBL/GenBank/DDBJ databases">
        <authorList>
            <person name="Webb A."/>
        </authorList>
    </citation>
    <scope>NUCLEOTIDE SEQUENCE</scope>
    <source>
        <strain evidence="6">Pf2</strain>
    </source>
</reference>
<organism evidence="6 8">
    <name type="scientific">Peronospora farinosa</name>
    <dbReference type="NCBI Taxonomy" id="134698"/>
    <lineage>
        <taxon>Eukaryota</taxon>
        <taxon>Sar</taxon>
        <taxon>Stramenopiles</taxon>
        <taxon>Oomycota</taxon>
        <taxon>Peronosporomycetes</taxon>
        <taxon>Peronosporales</taxon>
        <taxon>Peronosporaceae</taxon>
        <taxon>Peronospora</taxon>
    </lineage>
</organism>
<sequence>MAFTLITSFIFSVVLGFFSVAAASARGPIIGVFAHPSSHHGEYIAASYVKWVESAGGRVVPIPYNAPKPYLEQLLPQLNGLLFPGGAATVNDRAEWLFQLALKLNDKGVYFPVWATCLGFEWLVQLTTGNVESLNKGLDSTNITLPLNFTKEAPTSRLFSQASPELYSWLKDKPITMNNHKQGITPDRFSQYSSLTNFYTVLATNVDRQGVEFISAFEAKVYPVYAVQFHPEKNSFEYGEYLDGTPYEVIDHSREGIASGQYFANFFINEARKNELRFKDPKVERKALIYNYQTSTVTYPGFVESYIFKHDFKIQYWRVPM</sequence>
<dbReference type="InterPro" id="IPR029062">
    <property type="entry name" value="Class_I_gatase-like"/>
</dbReference>
<comment type="catalytic activity">
    <reaction evidence="2">
        <text>(6S)-5,6,7,8-tetrahydrofolyl-(gamma-L-Glu)(n) + (n-1) H2O = (6S)-5,6,7,8-tetrahydrofolate + (n-1) L-glutamate</text>
        <dbReference type="Rhea" id="RHEA:56784"/>
        <dbReference type="Rhea" id="RHEA-COMP:14738"/>
        <dbReference type="ChEBI" id="CHEBI:15377"/>
        <dbReference type="ChEBI" id="CHEBI:29985"/>
        <dbReference type="ChEBI" id="CHEBI:57453"/>
        <dbReference type="ChEBI" id="CHEBI:141005"/>
        <dbReference type="EC" id="3.4.19.9"/>
    </reaction>
</comment>
<dbReference type="PROSITE" id="PS51273">
    <property type="entry name" value="GATASE_TYPE_1"/>
    <property type="match status" value="1"/>
</dbReference>
<keyword evidence="7" id="KW-1185">Reference proteome</keyword>
<keyword evidence="3" id="KW-0732">Signal</keyword>
<dbReference type="GO" id="GO:0034722">
    <property type="term" value="F:gamma-glutamyl-peptidase activity"/>
    <property type="evidence" value="ECO:0007669"/>
    <property type="project" value="UniProtKB-UniRule"/>
</dbReference>
<accession>A0AAV0U653</accession>
<dbReference type="GO" id="GO:0005773">
    <property type="term" value="C:vacuole"/>
    <property type="evidence" value="ECO:0007669"/>
    <property type="project" value="TreeGrafter"/>
</dbReference>
<gene>
    <name evidence="5" type="ORF">PFR001_LOCUS9119</name>
    <name evidence="6" type="ORF">PFR002_LOCUS6554</name>
</gene>
<name>A0AAV0U653_9STRA</name>
<dbReference type="Gene3D" id="3.40.50.880">
    <property type="match status" value="1"/>
</dbReference>
<dbReference type="PROSITE" id="PS51275">
    <property type="entry name" value="PEPTIDASE_C26_GGH"/>
    <property type="match status" value="1"/>
</dbReference>
<dbReference type="InterPro" id="IPR015527">
    <property type="entry name" value="Pept_C26_g-glut_hydrolase"/>
</dbReference>
<evidence type="ECO:0000256" key="2">
    <source>
        <dbReference type="PROSITE-ProRule" id="PRU00607"/>
    </source>
</evidence>
<dbReference type="PANTHER" id="PTHR11315:SF0">
    <property type="entry name" value="FOLATE GAMMA-GLUTAMYL HYDROLASE"/>
    <property type="match status" value="1"/>
</dbReference>
<evidence type="ECO:0000313" key="6">
    <source>
        <dbReference type="EMBL" id="CAI5731385.1"/>
    </source>
</evidence>
<dbReference type="Pfam" id="PF00117">
    <property type="entry name" value="GATase"/>
    <property type="match status" value="1"/>
</dbReference>
<dbReference type="Proteomes" id="UP001159659">
    <property type="component" value="Unassembled WGS sequence"/>
</dbReference>
<feature type="domain" description="Glutamine amidotransferase" evidence="4">
    <location>
        <begin position="55"/>
        <end position="239"/>
    </location>
</feature>
<dbReference type="FunFam" id="3.40.50.880:FF:000054">
    <property type="entry name" value="Folate gamma-glutamyl hydrolase"/>
    <property type="match status" value="1"/>
</dbReference>
<evidence type="ECO:0000256" key="1">
    <source>
        <dbReference type="PIRSR" id="PIRSR615527-1"/>
    </source>
</evidence>
<dbReference type="GO" id="GO:0046900">
    <property type="term" value="P:tetrahydrofolylpolyglutamate metabolic process"/>
    <property type="evidence" value="ECO:0007669"/>
    <property type="project" value="TreeGrafter"/>
</dbReference>
<dbReference type="GO" id="GO:0005576">
    <property type="term" value="C:extracellular region"/>
    <property type="evidence" value="ECO:0007669"/>
    <property type="project" value="UniProtKB-SubCell"/>
</dbReference>
<dbReference type="EC" id="3.4.19.9" evidence="2"/>
<keyword evidence="2" id="KW-0378">Hydrolase</keyword>
<evidence type="ECO:0000313" key="5">
    <source>
        <dbReference type="EMBL" id="CAH0494038.1"/>
    </source>
</evidence>
<feature type="active site" description="Proton donor" evidence="1">
    <location>
        <position position="230"/>
    </location>
</feature>
<dbReference type="EMBL" id="CANTFK010000863">
    <property type="protein sequence ID" value="CAI5731385.1"/>
    <property type="molecule type" value="Genomic_DNA"/>
</dbReference>
<comment type="caution">
    <text evidence="6">The sequence shown here is derived from an EMBL/GenBank/DDBJ whole genome shotgun (WGS) entry which is preliminary data.</text>
</comment>
<feature type="active site" description="Nucleophile" evidence="1 2">
    <location>
        <position position="117"/>
    </location>
</feature>
<evidence type="ECO:0000313" key="7">
    <source>
        <dbReference type="Proteomes" id="UP001157938"/>
    </source>
</evidence>
<dbReference type="PANTHER" id="PTHR11315">
    <property type="entry name" value="PROTEASE FAMILY C26 GAMMA-GLUTAMYL HYDROLASE"/>
    <property type="match status" value="1"/>
</dbReference>
<evidence type="ECO:0000259" key="4">
    <source>
        <dbReference type="Pfam" id="PF00117"/>
    </source>
</evidence>
<dbReference type="Proteomes" id="UP001157938">
    <property type="component" value="Unassembled WGS sequence"/>
</dbReference>
<dbReference type="InterPro" id="IPR017926">
    <property type="entry name" value="GATASE"/>
</dbReference>